<dbReference type="Pfam" id="PF13416">
    <property type="entry name" value="SBP_bac_8"/>
    <property type="match status" value="1"/>
</dbReference>
<dbReference type="InterPro" id="IPR006059">
    <property type="entry name" value="SBP"/>
</dbReference>
<evidence type="ECO:0000313" key="4">
    <source>
        <dbReference type="EMBL" id="MDY0745259.1"/>
    </source>
</evidence>
<dbReference type="Proteomes" id="UP001285263">
    <property type="component" value="Unassembled WGS sequence"/>
</dbReference>
<keyword evidence="3" id="KW-0732">Signal</keyword>
<dbReference type="SUPFAM" id="SSF53850">
    <property type="entry name" value="Periplasmic binding protein-like II"/>
    <property type="match status" value="1"/>
</dbReference>
<comment type="similarity">
    <text evidence="2">Belongs to the bacterial solute-binding protein 1 family.</text>
</comment>
<evidence type="ECO:0000256" key="3">
    <source>
        <dbReference type="SAM" id="SignalP"/>
    </source>
</evidence>
<feature type="chain" id="PRO_5045332591" evidence="3">
    <location>
        <begin position="37"/>
        <end position="430"/>
    </location>
</feature>
<evidence type="ECO:0000313" key="5">
    <source>
        <dbReference type="Proteomes" id="UP001285263"/>
    </source>
</evidence>
<evidence type="ECO:0000256" key="1">
    <source>
        <dbReference type="ARBA" id="ARBA00004418"/>
    </source>
</evidence>
<reference evidence="4 5" key="1">
    <citation type="submission" date="2023-11" db="EMBL/GenBank/DDBJ databases">
        <title>Paucibacter sp. nov., isolated from fresh soil in Korea.</title>
        <authorList>
            <person name="Le N.T.T."/>
        </authorList>
    </citation>
    <scope>NUCLEOTIDE SEQUENCE [LARGE SCALE GENOMIC DNA]</scope>
    <source>
        <strain evidence="4 5">R3-3</strain>
    </source>
</reference>
<accession>A0ABU5DJ44</accession>
<feature type="signal peptide" evidence="3">
    <location>
        <begin position="1"/>
        <end position="36"/>
    </location>
</feature>
<organism evidence="4 5">
    <name type="scientific">Roseateles agri</name>
    <dbReference type="NCBI Taxonomy" id="3098619"/>
    <lineage>
        <taxon>Bacteria</taxon>
        <taxon>Pseudomonadati</taxon>
        <taxon>Pseudomonadota</taxon>
        <taxon>Betaproteobacteria</taxon>
        <taxon>Burkholderiales</taxon>
        <taxon>Sphaerotilaceae</taxon>
        <taxon>Roseateles</taxon>
    </lineage>
</organism>
<name>A0ABU5DJ44_9BURK</name>
<sequence length="430" mass="46047">MDLANHGAITKRTALTGLAGLLLGSTALLASPGASAKEVTIWAWDPNFNIAIMQEAGKRYTAKHPGTTFKIVDMAKADLEQKLQTTLASGATKTLPDIVLVEDYNAQKYLRSFPGAFEPMSGVVNYSGFAKYKVDLMTVNGKVYGLPFDSGVTGMYYRKDLLAKAGFSDKDMQNITWDRYIEIGKKVSAATGKKMLGIDPNDNSLVRIMMQSAGRWYFDKDGKLDIKNNAALKAALEVEAKLFKAGIVKPTAGWPEYVGAVNAGDVATITTGVWITGTVKSEKSQAGLWGVAATPSLGIPGATNASNLGGSSWYVLSSGKEKALAVDFLNEIYAKDVDFYQTILQARGAVGTLMASRDGKEYAAADPFFGGAKVWQQFSDYLVKVPSVNYGIYTYEADAAMAAQLPGLIGGTPVEKVMDAINQQVAAQVK</sequence>
<dbReference type="EMBL" id="JAXCLA010000004">
    <property type="protein sequence ID" value="MDY0745259.1"/>
    <property type="molecule type" value="Genomic_DNA"/>
</dbReference>
<keyword evidence="5" id="KW-1185">Reference proteome</keyword>
<dbReference type="PANTHER" id="PTHR43649">
    <property type="entry name" value="ARABINOSE-BINDING PROTEIN-RELATED"/>
    <property type="match status" value="1"/>
</dbReference>
<dbReference type="Gene3D" id="3.40.190.10">
    <property type="entry name" value="Periplasmic binding protein-like II"/>
    <property type="match status" value="1"/>
</dbReference>
<dbReference type="PANTHER" id="PTHR43649:SF32">
    <property type="entry name" value="SUGAR BINDING SECRETED PROTEIN"/>
    <property type="match status" value="1"/>
</dbReference>
<proteinExistence type="inferred from homology"/>
<evidence type="ECO:0000256" key="2">
    <source>
        <dbReference type="ARBA" id="ARBA00008520"/>
    </source>
</evidence>
<dbReference type="InterPro" id="IPR050490">
    <property type="entry name" value="Bact_solute-bd_prot1"/>
</dbReference>
<comment type="subcellular location">
    <subcellularLocation>
        <location evidence="1">Periplasm</location>
    </subcellularLocation>
</comment>
<gene>
    <name evidence="4" type="ORF">SNE35_12125</name>
</gene>
<comment type="caution">
    <text evidence="4">The sequence shown here is derived from an EMBL/GenBank/DDBJ whole genome shotgun (WGS) entry which is preliminary data.</text>
</comment>
<dbReference type="RefSeq" id="WP_320423169.1">
    <property type="nucleotide sequence ID" value="NZ_JAXCLA010000004.1"/>
</dbReference>
<protein>
    <submittedName>
        <fullName evidence="4">Extracellular solute-binding protein</fullName>
    </submittedName>
</protein>